<dbReference type="PROSITE" id="PS51039">
    <property type="entry name" value="ZF_AN1"/>
    <property type="match status" value="2"/>
</dbReference>
<evidence type="ECO:0000313" key="6">
    <source>
        <dbReference type="EMBL" id="KAI8583671.1"/>
    </source>
</evidence>
<protein>
    <recommendedName>
        <fullName evidence="5">AN1-type domain-containing protein</fullName>
    </recommendedName>
</protein>
<accession>A0AAD5EH04</accession>
<dbReference type="PANTHER" id="PTHR14677">
    <property type="entry name" value="ARSENITE INDUCUBLE RNA ASSOCIATED PROTEIN AIP-1-RELATED"/>
    <property type="match status" value="1"/>
</dbReference>
<dbReference type="Gene3D" id="4.10.1110.10">
    <property type="entry name" value="AN1-like Zinc finger"/>
    <property type="match status" value="2"/>
</dbReference>
<dbReference type="SMART" id="SM00154">
    <property type="entry name" value="ZnF_AN1"/>
    <property type="match status" value="2"/>
</dbReference>
<keyword evidence="3" id="KW-0862">Zinc</keyword>
<evidence type="ECO:0000313" key="7">
    <source>
        <dbReference type="Proteomes" id="UP001206595"/>
    </source>
</evidence>
<dbReference type="InterPro" id="IPR000058">
    <property type="entry name" value="Znf_AN1"/>
</dbReference>
<sequence length="296" mass="33403">MEYPHLGSHCSFANCRELDFLPHPCPLCTNTYCGPHRFPATHDCNSAELNDRIIFDCSICSGRIFKAPGISKDDTVNLERHIQSRCCDYLYSSPAKGSRVPCSVEGCHEGDPMIGLVQCNACSSLFCLKHRYRAAHQCSADAKAIKDKEDRKITARMKIEEHLGKRPLEKTATPSTIVRPKRLNPKLELMKLKTRAKGDDGVPQESRLYFTVHFPESSKKDPVPLFFDKTQSIGRMLDRIAQLGNISNNNHKLDSVDPNRLHLLTWPDKTNLATEKRIEHVLNNGVDVMIEYGNSI</sequence>
<dbReference type="GO" id="GO:0008270">
    <property type="term" value="F:zinc ion binding"/>
    <property type="evidence" value="ECO:0007669"/>
    <property type="project" value="UniProtKB-KW"/>
</dbReference>
<keyword evidence="1" id="KW-0479">Metal-binding</keyword>
<evidence type="ECO:0000256" key="3">
    <source>
        <dbReference type="ARBA" id="ARBA00022833"/>
    </source>
</evidence>
<dbReference type="AlphaFoldDB" id="A0AAD5EH04"/>
<evidence type="ECO:0000256" key="1">
    <source>
        <dbReference type="ARBA" id="ARBA00022723"/>
    </source>
</evidence>
<reference evidence="6" key="1">
    <citation type="submission" date="2021-06" db="EMBL/GenBank/DDBJ databases">
        <authorList>
            <consortium name="DOE Joint Genome Institute"/>
            <person name="Mondo S.J."/>
            <person name="Amses K.R."/>
            <person name="Simmons D.R."/>
            <person name="Longcore J.E."/>
            <person name="Seto K."/>
            <person name="Alves G.H."/>
            <person name="Bonds A.E."/>
            <person name="Quandt C.A."/>
            <person name="Davis W.J."/>
            <person name="Chang Y."/>
            <person name="Letcher P.M."/>
            <person name="Powell M.J."/>
            <person name="Kuo A."/>
            <person name="Labutti K."/>
            <person name="Pangilinan J."/>
            <person name="Andreopoulos W."/>
            <person name="Tritt A."/>
            <person name="Riley R."/>
            <person name="Hundley H."/>
            <person name="Johnson J."/>
            <person name="Lipzen A."/>
            <person name="Barry K."/>
            <person name="Berbee M.L."/>
            <person name="Buchler N.E."/>
            <person name="Grigoriev I.V."/>
            <person name="Spatafora J.W."/>
            <person name="Stajich J.E."/>
            <person name="James T.Y."/>
        </authorList>
    </citation>
    <scope>NUCLEOTIDE SEQUENCE</scope>
    <source>
        <strain evidence="6">AG</strain>
    </source>
</reference>
<dbReference type="Proteomes" id="UP001206595">
    <property type="component" value="Unassembled WGS sequence"/>
</dbReference>
<dbReference type="RefSeq" id="XP_051448675.1">
    <property type="nucleotide sequence ID" value="XM_051585868.1"/>
</dbReference>
<feature type="domain" description="AN1-type" evidence="5">
    <location>
        <begin position="96"/>
        <end position="146"/>
    </location>
</feature>
<dbReference type="InterPro" id="IPR035896">
    <property type="entry name" value="AN1-like_Znf"/>
</dbReference>
<dbReference type="SUPFAM" id="SSF118310">
    <property type="entry name" value="AN1-like Zinc finger"/>
    <property type="match status" value="2"/>
</dbReference>
<organism evidence="6 7">
    <name type="scientific">Umbelopsis ramanniana AG</name>
    <dbReference type="NCBI Taxonomy" id="1314678"/>
    <lineage>
        <taxon>Eukaryota</taxon>
        <taxon>Fungi</taxon>
        <taxon>Fungi incertae sedis</taxon>
        <taxon>Mucoromycota</taxon>
        <taxon>Mucoromycotina</taxon>
        <taxon>Umbelopsidomycetes</taxon>
        <taxon>Umbelopsidales</taxon>
        <taxon>Umbelopsidaceae</taxon>
        <taxon>Umbelopsis</taxon>
    </lineage>
</organism>
<evidence type="ECO:0000259" key="5">
    <source>
        <dbReference type="PROSITE" id="PS51039"/>
    </source>
</evidence>
<dbReference type="InterPro" id="IPR057358">
    <property type="entry name" value="UBL_ZFAND1-like"/>
</dbReference>
<keyword evidence="2 4" id="KW-0863">Zinc-finger</keyword>
<evidence type="ECO:0000256" key="4">
    <source>
        <dbReference type="PROSITE-ProRule" id="PRU00449"/>
    </source>
</evidence>
<keyword evidence="7" id="KW-1185">Reference proteome</keyword>
<dbReference type="PANTHER" id="PTHR14677:SF20">
    <property type="entry name" value="ZINC FINGER AN1-TYPE CONTAINING 2A-RELATED"/>
    <property type="match status" value="1"/>
</dbReference>
<dbReference type="EMBL" id="MU620895">
    <property type="protein sequence ID" value="KAI8583671.1"/>
    <property type="molecule type" value="Genomic_DNA"/>
</dbReference>
<proteinExistence type="predicted"/>
<gene>
    <name evidence="6" type="ORF">K450DRAFT_222232</name>
</gene>
<dbReference type="GO" id="GO:0005737">
    <property type="term" value="C:cytoplasm"/>
    <property type="evidence" value="ECO:0007669"/>
    <property type="project" value="TreeGrafter"/>
</dbReference>
<dbReference type="Pfam" id="PF25327">
    <property type="entry name" value="UBL_ZFAND1"/>
    <property type="match status" value="1"/>
</dbReference>
<comment type="caution">
    <text evidence="6">The sequence shown here is derived from an EMBL/GenBank/DDBJ whole genome shotgun (WGS) entry which is preliminary data.</text>
</comment>
<dbReference type="GeneID" id="75911216"/>
<reference evidence="6" key="2">
    <citation type="journal article" date="2022" name="Proc. Natl. Acad. Sci. U.S.A.">
        <title>Diploid-dominant life cycles characterize the early evolution of Fungi.</title>
        <authorList>
            <person name="Amses K.R."/>
            <person name="Simmons D.R."/>
            <person name="Longcore J.E."/>
            <person name="Mondo S.J."/>
            <person name="Seto K."/>
            <person name="Jeronimo G.H."/>
            <person name="Bonds A.E."/>
            <person name="Quandt C.A."/>
            <person name="Davis W.J."/>
            <person name="Chang Y."/>
            <person name="Federici B.A."/>
            <person name="Kuo A."/>
            <person name="LaButti K."/>
            <person name="Pangilinan J."/>
            <person name="Andreopoulos W."/>
            <person name="Tritt A."/>
            <person name="Riley R."/>
            <person name="Hundley H."/>
            <person name="Johnson J."/>
            <person name="Lipzen A."/>
            <person name="Barry K."/>
            <person name="Lang B.F."/>
            <person name="Cuomo C.A."/>
            <person name="Buchler N.E."/>
            <person name="Grigoriev I.V."/>
            <person name="Spatafora J.W."/>
            <person name="Stajich J.E."/>
            <person name="James T.Y."/>
        </authorList>
    </citation>
    <scope>NUCLEOTIDE SEQUENCE</scope>
    <source>
        <strain evidence="6">AG</strain>
    </source>
</reference>
<feature type="domain" description="AN1-type" evidence="5">
    <location>
        <begin position="4"/>
        <end position="52"/>
    </location>
</feature>
<dbReference type="Pfam" id="PF01428">
    <property type="entry name" value="zf-AN1"/>
    <property type="match status" value="2"/>
</dbReference>
<name>A0AAD5EH04_UMBRA</name>
<evidence type="ECO:0000256" key="2">
    <source>
        <dbReference type="ARBA" id="ARBA00022771"/>
    </source>
</evidence>